<reference evidence="1" key="1">
    <citation type="submission" date="2021-02" db="EMBL/GenBank/DDBJ databases">
        <authorList>
            <person name="Nowell W R."/>
        </authorList>
    </citation>
    <scope>NUCLEOTIDE SEQUENCE</scope>
</reference>
<evidence type="ECO:0000313" key="1">
    <source>
        <dbReference type="EMBL" id="CAF1024391.1"/>
    </source>
</evidence>
<comment type="caution">
    <text evidence="1">The sequence shown here is derived from an EMBL/GenBank/DDBJ whole genome shotgun (WGS) entry which is preliminary data.</text>
</comment>
<dbReference type="AlphaFoldDB" id="A0A814II39"/>
<organism evidence="1 2">
    <name type="scientific">Adineta steineri</name>
    <dbReference type="NCBI Taxonomy" id="433720"/>
    <lineage>
        <taxon>Eukaryota</taxon>
        <taxon>Metazoa</taxon>
        <taxon>Spiralia</taxon>
        <taxon>Gnathifera</taxon>
        <taxon>Rotifera</taxon>
        <taxon>Eurotatoria</taxon>
        <taxon>Bdelloidea</taxon>
        <taxon>Adinetida</taxon>
        <taxon>Adinetidae</taxon>
        <taxon>Adineta</taxon>
    </lineage>
</organism>
<name>A0A814II39_9BILA</name>
<accession>A0A814II39</accession>
<gene>
    <name evidence="1" type="ORF">IZO911_LOCUS18905</name>
</gene>
<protein>
    <submittedName>
        <fullName evidence="1">Uncharacterized protein</fullName>
    </submittedName>
</protein>
<proteinExistence type="predicted"/>
<evidence type="ECO:0000313" key="2">
    <source>
        <dbReference type="Proteomes" id="UP000663860"/>
    </source>
</evidence>
<sequence length="87" mass="10265">MIQTSVPIEKLYENDLKKFSFNLNNIKSLSHINKNLIELINKCDLYREGIINEDLFSFYRSNNNEAYLIVIAKHSSNNKSIIPYTYF</sequence>
<dbReference type="EMBL" id="CAJNOE010000185">
    <property type="protein sequence ID" value="CAF1024391.1"/>
    <property type="molecule type" value="Genomic_DNA"/>
</dbReference>
<dbReference type="Proteomes" id="UP000663860">
    <property type="component" value="Unassembled WGS sequence"/>
</dbReference>